<evidence type="ECO:0000313" key="3">
    <source>
        <dbReference type="Proteomes" id="UP001461498"/>
    </source>
</evidence>
<accession>A0AAW1CHQ6</accession>
<feature type="region of interest" description="Disordered" evidence="1">
    <location>
        <begin position="97"/>
        <end position="139"/>
    </location>
</feature>
<keyword evidence="3" id="KW-1185">Reference proteome</keyword>
<name>A0AAW1CHQ6_9HEMI</name>
<proteinExistence type="predicted"/>
<dbReference type="AlphaFoldDB" id="A0AAW1CHQ6"/>
<feature type="compositionally biased region" description="Basic and acidic residues" evidence="1">
    <location>
        <begin position="117"/>
        <end position="127"/>
    </location>
</feature>
<reference evidence="2 3" key="1">
    <citation type="submission" date="2022-12" db="EMBL/GenBank/DDBJ databases">
        <title>Chromosome-level genome assembly of true bugs.</title>
        <authorList>
            <person name="Ma L."/>
            <person name="Li H."/>
        </authorList>
    </citation>
    <scope>NUCLEOTIDE SEQUENCE [LARGE SCALE GENOMIC DNA]</scope>
    <source>
        <strain evidence="2">Lab_2022b</strain>
    </source>
</reference>
<organism evidence="2 3">
    <name type="scientific">Rhynocoris fuscipes</name>
    <dbReference type="NCBI Taxonomy" id="488301"/>
    <lineage>
        <taxon>Eukaryota</taxon>
        <taxon>Metazoa</taxon>
        <taxon>Ecdysozoa</taxon>
        <taxon>Arthropoda</taxon>
        <taxon>Hexapoda</taxon>
        <taxon>Insecta</taxon>
        <taxon>Pterygota</taxon>
        <taxon>Neoptera</taxon>
        <taxon>Paraneoptera</taxon>
        <taxon>Hemiptera</taxon>
        <taxon>Heteroptera</taxon>
        <taxon>Panheteroptera</taxon>
        <taxon>Cimicomorpha</taxon>
        <taxon>Reduviidae</taxon>
        <taxon>Harpactorinae</taxon>
        <taxon>Harpactorini</taxon>
        <taxon>Rhynocoris</taxon>
    </lineage>
</organism>
<gene>
    <name evidence="2" type="ORF">O3M35_003887</name>
</gene>
<protein>
    <recommendedName>
        <fullName evidence="4">Transposase</fullName>
    </recommendedName>
</protein>
<dbReference type="PANTHER" id="PTHR22619">
    <property type="entry name" value="ZINC FINGER SWIM DOMAIN CONTAINING PROTEIN 4, 5, 6"/>
    <property type="match status" value="1"/>
</dbReference>
<evidence type="ECO:0000256" key="1">
    <source>
        <dbReference type="SAM" id="MobiDB-lite"/>
    </source>
</evidence>
<comment type="caution">
    <text evidence="2">The sequence shown here is derived from an EMBL/GenBank/DDBJ whole genome shotgun (WGS) entry which is preliminary data.</text>
</comment>
<dbReference type="PANTHER" id="PTHR22619:SF0">
    <property type="entry name" value="ZINC FINGER SWIM DOMAIN-CONTAINING PROTEIN 6-LIKE PROTEIN"/>
    <property type="match status" value="1"/>
</dbReference>
<dbReference type="GO" id="GO:0031462">
    <property type="term" value="C:Cul2-RING ubiquitin ligase complex"/>
    <property type="evidence" value="ECO:0007669"/>
    <property type="project" value="TreeGrafter"/>
</dbReference>
<dbReference type="Proteomes" id="UP001461498">
    <property type="component" value="Unassembled WGS sequence"/>
</dbReference>
<dbReference type="EMBL" id="JAPXFL010000013">
    <property type="protein sequence ID" value="KAK9497996.1"/>
    <property type="molecule type" value="Genomic_DNA"/>
</dbReference>
<evidence type="ECO:0008006" key="4">
    <source>
        <dbReference type="Google" id="ProtNLM"/>
    </source>
</evidence>
<sequence length="214" mass="24973">MLRARDSNGARMLTLITEEFLSDPRLILWKSQSTPMTDKCRQLWDQLGALWVCVVLNPHCTPAEKQHWKKLLEKWTKSEVCPLEDPDFRPLSLQRNENISNNNHHSSDSSSDDEGGNLERYRPERNNRNRKHWSGPFHRNNSNNIPRTIFNRALDAVEMSWDNMHLKNILSSDTYCSHVPDSALLSGSFNSLGQPLWHGIYIKLYLLNFIKYIK</sequence>
<evidence type="ECO:0000313" key="2">
    <source>
        <dbReference type="EMBL" id="KAK9497996.1"/>
    </source>
</evidence>